<name>A0A418Y7D9_9BURK</name>
<dbReference type="GO" id="GO:0052621">
    <property type="term" value="F:diguanylate cyclase activity"/>
    <property type="evidence" value="ECO:0007669"/>
    <property type="project" value="UniProtKB-EC"/>
</dbReference>
<dbReference type="SUPFAM" id="SSF52172">
    <property type="entry name" value="CheY-like"/>
    <property type="match status" value="1"/>
</dbReference>
<protein>
    <recommendedName>
        <fullName evidence="1">diguanylate cyclase</fullName>
        <ecNumber evidence="1">2.7.7.65</ecNumber>
    </recommendedName>
</protein>
<dbReference type="SUPFAM" id="SSF55073">
    <property type="entry name" value="Nucleotide cyclase"/>
    <property type="match status" value="1"/>
</dbReference>
<accession>A0A418Y7D9</accession>
<dbReference type="InterPro" id="IPR043128">
    <property type="entry name" value="Rev_trsase/Diguanyl_cyclase"/>
</dbReference>
<evidence type="ECO:0000256" key="3">
    <source>
        <dbReference type="PROSITE-ProRule" id="PRU00169"/>
    </source>
</evidence>
<dbReference type="RefSeq" id="WP_119809297.1">
    <property type="nucleotide sequence ID" value="NZ_QYUP01000020.1"/>
</dbReference>
<dbReference type="CDD" id="cd17574">
    <property type="entry name" value="REC_OmpR"/>
    <property type="match status" value="1"/>
</dbReference>
<sequence length="305" mass="33370">MKILIAEDDASSRLVLGATLRKLGHAVTAVADGRSALAAWQQGEHVLLISDWMMPDMDGLELCRMVRAAPRLQYTYIILLTARSGKGSYLEGMGAGADDLITKPFDAEHLAARLHVAQRILALHETLRFQAMHDHLTGLWNRGMIMGTLQEELARAARDGSCIGVILADLDHFKRINDTYGHLSGDTVLQETARRMHHALRTYDRIGRYGGEEFLIIASGGERSDVHSVAERIRDRVAETPVQTAAGAIIVTVSLGLAITRMGGRDDAVTVIAAADAALYCAKKERNRVHVAEREGPGLPEPPWQ</sequence>
<evidence type="ECO:0000313" key="7">
    <source>
        <dbReference type="Proteomes" id="UP000284006"/>
    </source>
</evidence>
<dbReference type="GO" id="GO:0005886">
    <property type="term" value="C:plasma membrane"/>
    <property type="evidence" value="ECO:0007669"/>
    <property type="project" value="TreeGrafter"/>
</dbReference>
<dbReference type="AlphaFoldDB" id="A0A418Y7D9"/>
<dbReference type="GO" id="GO:0000160">
    <property type="term" value="P:phosphorelay signal transduction system"/>
    <property type="evidence" value="ECO:0007669"/>
    <property type="project" value="InterPro"/>
</dbReference>
<dbReference type="Pfam" id="PF00990">
    <property type="entry name" value="GGDEF"/>
    <property type="match status" value="1"/>
</dbReference>
<evidence type="ECO:0000259" key="5">
    <source>
        <dbReference type="PROSITE" id="PS50887"/>
    </source>
</evidence>
<comment type="catalytic activity">
    <reaction evidence="2">
        <text>2 GTP = 3',3'-c-di-GMP + 2 diphosphate</text>
        <dbReference type="Rhea" id="RHEA:24898"/>
        <dbReference type="ChEBI" id="CHEBI:33019"/>
        <dbReference type="ChEBI" id="CHEBI:37565"/>
        <dbReference type="ChEBI" id="CHEBI:58805"/>
        <dbReference type="EC" id="2.7.7.65"/>
    </reaction>
</comment>
<dbReference type="GO" id="GO:1902201">
    <property type="term" value="P:negative regulation of bacterial-type flagellum-dependent cell motility"/>
    <property type="evidence" value="ECO:0007669"/>
    <property type="project" value="TreeGrafter"/>
</dbReference>
<feature type="domain" description="Response regulatory" evidence="4">
    <location>
        <begin position="2"/>
        <end position="118"/>
    </location>
</feature>
<feature type="domain" description="GGDEF" evidence="5">
    <location>
        <begin position="161"/>
        <end position="294"/>
    </location>
</feature>
<keyword evidence="3" id="KW-0597">Phosphoprotein</keyword>
<feature type="modified residue" description="4-aspartylphosphate" evidence="3">
    <location>
        <position position="51"/>
    </location>
</feature>
<dbReference type="InterPro" id="IPR011006">
    <property type="entry name" value="CheY-like_superfamily"/>
</dbReference>
<dbReference type="OrthoDB" id="9813903at2"/>
<dbReference type="Proteomes" id="UP000284006">
    <property type="component" value="Unassembled WGS sequence"/>
</dbReference>
<dbReference type="NCBIfam" id="TIGR00254">
    <property type="entry name" value="GGDEF"/>
    <property type="match status" value="1"/>
</dbReference>
<dbReference type="PANTHER" id="PTHR45138:SF9">
    <property type="entry name" value="DIGUANYLATE CYCLASE DGCM-RELATED"/>
    <property type="match status" value="1"/>
</dbReference>
<dbReference type="InterPro" id="IPR001789">
    <property type="entry name" value="Sig_transdc_resp-reg_receiver"/>
</dbReference>
<dbReference type="PANTHER" id="PTHR45138">
    <property type="entry name" value="REGULATORY COMPONENTS OF SENSORY TRANSDUCTION SYSTEM"/>
    <property type="match status" value="1"/>
</dbReference>
<reference evidence="6 7" key="1">
    <citation type="submission" date="2018-09" db="EMBL/GenBank/DDBJ databases">
        <authorList>
            <person name="Zhu H."/>
        </authorList>
    </citation>
    <scope>NUCLEOTIDE SEQUENCE [LARGE SCALE GENOMIC DNA]</scope>
    <source>
        <strain evidence="6 7">K1S02-61</strain>
    </source>
</reference>
<dbReference type="FunFam" id="3.30.70.270:FF:000001">
    <property type="entry name" value="Diguanylate cyclase domain protein"/>
    <property type="match status" value="1"/>
</dbReference>
<dbReference type="InterPro" id="IPR050469">
    <property type="entry name" value="Diguanylate_Cyclase"/>
</dbReference>
<dbReference type="SMART" id="SM00267">
    <property type="entry name" value="GGDEF"/>
    <property type="match status" value="1"/>
</dbReference>
<dbReference type="Gene3D" id="3.40.50.2300">
    <property type="match status" value="1"/>
</dbReference>
<dbReference type="EMBL" id="QYUP01000020">
    <property type="protein sequence ID" value="RJG25866.1"/>
    <property type="molecule type" value="Genomic_DNA"/>
</dbReference>
<dbReference type="InterPro" id="IPR029787">
    <property type="entry name" value="Nucleotide_cyclase"/>
</dbReference>
<dbReference type="CDD" id="cd01949">
    <property type="entry name" value="GGDEF"/>
    <property type="match status" value="1"/>
</dbReference>
<evidence type="ECO:0000313" key="6">
    <source>
        <dbReference type="EMBL" id="RJG25866.1"/>
    </source>
</evidence>
<dbReference type="PROSITE" id="PS50887">
    <property type="entry name" value="GGDEF"/>
    <property type="match status" value="1"/>
</dbReference>
<dbReference type="Pfam" id="PF00072">
    <property type="entry name" value="Response_reg"/>
    <property type="match status" value="1"/>
</dbReference>
<dbReference type="EC" id="2.7.7.65" evidence="1"/>
<evidence type="ECO:0000256" key="2">
    <source>
        <dbReference type="ARBA" id="ARBA00034247"/>
    </source>
</evidence>
<dbReference type="GO" id="GO:0043709">
    <property type="term" value="P:cell adhesion involved in single-species biofilm formation"/>
    <property type="evidence" value="ECO:0007669"/>
    <property type="project" value="TreeGrafter"/>
</dbReference>
<dbReference type="InterPro" id="IPR000160">
    <property type="entry name" value="GGDEF_dom"/>
</dbReference>
<gene>
    <name evidence="6" type="ORF">D3872_02340</name>
</gene>
<evidence type="ECO:0000256" key="1">
    <source>
        <dbReference type="ARBA" id="ARBA00012528"/>
    </source>
</evidence>
<dbReference type="PROSITE" id="PS50110">
    <property type="entry name" value="RESPONSE_REGULATORY"/>
    <property type="match status" value="1"/>
</dbReference>
<organism evidence="6 7">
    <name type="scientific">Massilia cavernae</name>
    <dbReference type="NCBI Taxonomy" id="2320864"/>
    <lineage>
        <taxon>Bacteria</taxon>
        <taxon>Pseudomonadati</taxon>
        <taxon>Pseudomonadota</taxon>
        <taxon>Betaproteobacteria</taxon>
        <taxon>Burkholderiales</taxon>
        <taxon>Oxalobacteraceae</taxon>
        <taxon>Telluria group</taxon>
        <taxon>Massilia</taxon>
    </lineage>
</organism>
<evidence type="ECO:0000259" key="4">
    <source>
        <dbReference type="PROSITE" id="PS50110"/>
    </source>
</evidence>
<proteinExistence type="predicted"/>
<comment type="caution">
    <text evidence="6">The sequence shown here is derived from an EMBL/GenBank/DDBJ whole genome shotgun (WGS) entry which is preliminary data.</text>
</comment>
<dbReference type="Gene3D" id="3.30.70.270">
    <property type="match status" value="1"/>
</dbReference>
<keyword evidence="7" id="KW-1185">Reference proteome</keyword>
<dbReference type="SMART" id="SM00448">
    <property type="entry name" value="REC"/>
    <property type="match status" value="1"/>
</dbReference>